<feature type="non-terminal residue" evidence="1">
    <location>
        <position position="199"/>
    </location>
</feature>
<dbReference type="AlphaFoldDB" id="A0A813I1N7"/>
<sequence>VDQRLAGPAWPEVRGCSEHEQECSADARARASTSTDRGSPHYYVWAAMATPRFLRGFGQLQQMMEEVRKHPLVPWADLSQGCAGVILELVFAAVKGGAGSSCRLPGECGCCLQGSLGTPGSSGVDCWGGVSWESVFKVEIVEDAMPLQVRFRGRQGYLRSSGGGKLDLSVHGVAVDQHNIFKVQPRQGTPLMLISSAGG</sequence>
<evidence type="ECO:0000313" key="1">
    <source>
        <dbReference type="EMBL" id="CAE8643610.1"/>
    </source>
</evidence>
<organism evidence="1 2">
    <name type="scientific">Polarella glacialis</name>
    <name type="common">Dinoflagellate</name>
    <dbReference type="NCBI Taxonomy" id="89957"/>
    <lineage>
        <taxon>Eukaryota</taxon>
        <taxon>Sar</taxon>
        <taxon>Alveolata</taxon>
        <taxon>Dinophyceae</taxon>
        <taxon>Suessiales</taxon>
        <taxon>Suessiaceae</taxon>
        <taxon>Polarella</taxon>
    </lineage>
</organism>
<keyword evidence="2" id="KW-1185">Reference proteome</keyword>
<gene>
    <name evidence="1" type="ORF">PGLA1383_LOCUS57936</name>
</gene>
<evidence type="ECO:0000313" key="2">
    <source>
        <dbReference type="Proteomes" id="UP000654075"/>
    </source>
</evidence>
<comment type="caution">
    <text evidence="1">The sequence shown here is derived from an EMBL/GenBank/DDBJ whole genome shotgun (WGS) entry which is preliminary data.</text>
</comment>
<feature type="non-terminal residue" evidence="1">
    <location>
        <position position="1"/>
    </location>
</feature>
<protein>
    <submittedName>
        <fullName evidence="1">Uncharacterized protein</fullName>
    </submittedName>
</protein>
<reference evidence="1" key="1">
    <citation type="submission" date="2021-02" db="EMBL/GenBank/DDBJ databases">
        <authorList>
            <person name="Dougan E. K."/>
            <person name="Rhodes N."/>
            <person name="Thang M."/>
            <person name="Chan C."/>
        </authorList>
    </citation>
    <scope>NUCLEOTIDE SEQUENCE</scope>
</reference>
<name>A0A813I1N7_POLGL</name>
<proteinExistence type="predicted"/>
<accession>A0A813I1N7</accession>
<dbReference type="Proteomes" id="UP000654075">
    <property type="component" value="Unassembled WGS sequence"/>
</dbReference>
<dbReference type="EMBL" id="CAJNNV010033405">
    <property type="protein sequence ID" value="CAE8643610.1"/>
    <property type="molecule type" value="Genomic_DNA"/>
</dbReference>